<reference evidence="3" key="2">
    <citation type="submission" date="2011-02" db="EMBL/GenBank/DDBJ databases">
        <title>The complete genome of Pedobacter saltans DSM 12145.</title>
        <authorList>
            <consortium name="US DOE Joint Genome Institute (JGI-PGF)"/>
            <person name="Lucas S."/>
            <person name="Copeland A."/>
            <person name="Lapidus A."/>
            <person name="Bruce D."/>
            <person name="Goodwin L."/>
            <person name="Pitluck S."/>
            <person name="Kyrpides N."/>
            <person name="Mavromatis K."/>
            <person name="Pagani I."/>
            <person name="Ivanova N."/>
            <person name="Ovchinnikova G."/>
            <person name="Lu M."/>
            <person name="Detter J.C."/>
            <person name="Han C."/>
            <person name="Land M."/>
            <person name="Hauser L."/>
            <person name="Markowitz V."/>
            <person name="Cheng J.-F."/>
            <person name="Hugenholtz P."/>
            <person name="Woyke T."/>
            <person name="Wu D."/>
            <person name="Tindall B."/>
            <person name="Pomrenke H.G."/>
            <person name="Brambilla E."/>
            <person name="Klenk H.-P."/>
            <person name="Eisen J.A."/>
        </authorList>
    </citation>
    <scope>NUCLEOTIDE SEQUENCE [LARGE SCALE GENOMIC DNA]</scope>
    <source>
        <strain evidence="3">ATCC 51119 / DSM 12145 / JCM 21818 / LMG 10337 / NBRC 100064 / NCIMB 13643</strain>
    </source>
</reference>
<dbReference type="Proteomes" id="UP000000310">
    <property type="component" value="Chromosome"/>
</dbReference>
<keyword evidence="3" id="KW-1185">Reference proteome</keyword>
<dbReference type="KEGG" id="psn:Pedsa_3485"/>
<accession>F0SE95</accession>
<organism evidence="2 3">
    <name type="scientific">Pseudopedobacter saltans (strain ATCC 51119 / DSM 12145 / JCM 21818 / CCUG 39354 / LMG 10337 / NBRC 100064 / NCIMB 13643)</name>
    <name type="common">Pedobacter saltans</name>
    <dbReference type="NCBI Taxonomy" id="762903"/>
    <lineage>
        <taxon>Bacteria</taxon>
        <taxon>Pseudomonadati</taxon>
        <taxon>Bacteroidota</taxon>
        <taxon>Sphingobacteriia</taxon>
        <taxon>Sphingobacteriales</taxon>
        <taxon>Sphingobacteriaceae</taxon>
        <taxon>Pseudopedobacter</taxon>
    </lineage>
</organism>
<dbReference type="RefSeq" id="WP_013634500.1">
    <property type="nucleotide sequence ID" value="NC_015177.1"/>
</dbReference>
<feature type="transmembrane region" description="Helical" evidence="1">
    <location>
        <begin position="78"/>
        <end position="97"/>
    </location>
</feature>
<sequence length="129" mass="14455">MNQTLKKALIIPVFITSYLLGYLMMYYGQLFAIEFLSGEDINSGINQFTFPLLCSGAGMYFGVILGTKFSPLTDSTTLKIFLFILLILIFFSSVTFFTNGFTIRTVSEIIGLTAGYIISRTEILQKNKI</sequence>
<gene>
    <name evidence="2" type="ordered locus">Pedsa_3485</name>
</gene>
<dbReference type="EMBL" id="CP002545">
    <property type="protein sequence ID" value="ADY54017.1"/>
    <property type="molecule type" value="Genomic_DNA"/>
</dbReference>
<dbReference type="HOGENOM" id="CLU_1946973_0_0_10"/>
<keyword evidence="1" id="KW-0472">Membrane</keyword>
<dbReference type="STRING" id="762903.Pedsa_3485"/>
<feature type="transmembrane region" description="Helical" evidence="1">
    <location>
        <begin position="9"/>
        <end position="28"/>
    </location>
</feature>
<keyword evidence="1" id="KW-1133">Transmembrane helix</keyword>
<evidence type="ECO:0000313" key="3">
    <source>
        <dbReference type="Proteomes" id="UP000000310"/>
    </source>
</evidence>
<dbReference type="AlphaFoldDB" id="F0SE95"/>
<keyword evidence="1" id="KW-0812">Transmembrane</keyword>
<feature type="transmembrane region" description="Helical" evidence="1">
    <location>
        <begin position="48"/>
        <end position="66"/>
    </location>
</feature>
<evidence type="ECO:0000313" key="2">
    <source>
        <dbReference type="EMBL" id="ADY54017.1"/>
    </source>
</evidence>
<evidence type="ECO:0000256" key="1">
    <source>
        <dbReference type="SAM" id="Phobius"/>
    </source>
</evidence>
<protein>
    <submittedName>
        <fullName evidence="2">Uncharacterized protein</fullName>
    </submittedName>
</protein>
<name>F0SE95_PSESL</name>
<proteinExistence type="predicted"/>
<reference evidence="2 3" key="1">
    <citation type="journal article" date="2011" name="Stand. Genomic Sci.">
        <title>Complete genome sequence of the gliding, heparinolytic Pedobacter saltans type strain (113).</title>
        <authorList>
            <person name="Liolios K."/>
            <person name="Sikorski J."/>
            <person name="Lu M."/>
            <person name="Nolan M."/>
            <person name="Lapidus A."/>
            <person name="Lucas S."/>
            <person name="Hammon N."/>
            <person name="Deshpande S."/>
            <person name="Cheng J.F."/>
            <person name="Tapia R."/>
            <person name="Han C."/>
            <person name="Goodwin L."/>
            <person name="Pitluck S."/>
            <person name="Huntemann M."/>
            <person name="Ivanova N."/>
            <person name="Pagani I."/>
            <person name="Mavromatis K."/>
            <person name="Ovchinikova G."/>
            <person name="Pati A."/>
            <person name="Chen A."/>
            <person name="Palaniappan K."/>
            <person name="Land M."/>
            <person name="Hauser L."/>
            <person name="Brambilla E.M."/>
            <person name="Kotsyurbenko O."/>
            <person name="Rohde M."/>
            <person name="Tindall B.J."/>
            <person name="Abt B."/>
            <person name="Goker M."/>
            <person name="Detter J.C."/>
            <person name="Woyke T."/>
            <person name="Bristow J."/>
            <person name="Eisen J.A."/>
            <person name="Markowitz V."/>
            <person name="Hugenholtz P."/>
            <person name="Klenk H.P."/>
            <person name="Kyrpides N.C."/>
        </authorList>
    </citation>
    <scope>NUCLEOTIDE SEQUENCE [LARGE SCALE GENOMIC DNA]</scope>
    <source>
        <strain evidence="3">ATCC 51119 / DSM 12145 / JCM 21818 / LMG 10337 / NBRC 100064 / NCIMB 13643</strain>
    </source>
</reference>
<dbReference type="OrthoDB" id="9897393at2"/>